<dbReference type="InterPro" id="IPR015915">
    <property type="entry name" value="Kelch-typ_b-propeller"/>
</dbReference>
<proteinExistence type="predicted"/>
<organism evidence="1 2">
    <name type="scientific">Dorcoceras hygrometricum</name>
    <dbReference type="NCBI Taxonomy" id="472368"/>
    <lineage>
        <taxon>Eukaryota</taxon>
        <taxon>Viridiplantae</taxon>
        <taxon>Streptophyta</taxon>
        <taxon>Embryophyta</taxon>
        <taxon>Tracheophyta</taxon>
        <taxon>Spermatophyta</taxon>
        <taxon>Magnoliopsida</taxon>
        <taxon>eudicotyledons</taxon>
        <taxon>Gunneridae</taxon>
        <taxon>Pentapetalae</taxon>
        <taxon>asterids</taxon>
        <taxon>lamiids</taxon>
        <taxon>Lamiales</taxon>
        <taxon>Gesneriaceae</taxon>
        <taxon>Didymocarpoideae</taxon>
        <taxon>Trichosporeae</taxon>
        <taxon>Loxocarpinae</taxon>
        <taxon>Dorcoceras</taxon>
    </lineage>
</organism>
<keyword evidence="2" id="KW-1185">Reference proteome</keyword>
<reference evidence="1 2" key="1">
    <citation type="journal article" date="2015" name="Proc. Natl. Acad. Sci. U.S.A.">
        <title>The resurrection genome of Boea hygrometrica: A blueprint for survival of dehydration.</title>
        <authorList>
            <person name="Xiao L."/>
            <person name="Yang G."/>
            <person name="Zhang L."/>
            <person name="Yang X."/>
            <person name="Zhao S."/>
            <person name="Ji Z."/>
            <person name="Zhou Q."/>
            <person name="Hu M."/>
            <person name="Wang Y."/>
            <person name="Chen M."/>
            <person name="Xu Y."/>
            <person name="Jin H."/>
            <person name="Xiao X."/>
            <person name="Hu G."/>
            <person name="Bao F."/>
            <person name="Hu Y."/>
            <person name="Wan P."/>
            <person name="Li L."/>
            <person name="Deng X."/>
            <person name="Kuang T."/>
            <person name="Xiang C."/>
            <person name="Zhu J.K."/>
            <person name="Oliver M.J."/>
            <person name="He Y."/>
        </authorList>
    </citation>
    <scope>NUCLEOTIDE SEQUENCE [LARGE SCALE GENOMIC DNA]</scope>
    <source>
        <strain evidence="2">cv. XS01</strain>
    </source>
</reference>
<dbReference type="Gene3D" id="2.120.10.80">
    <property type="entry name" value="Kelch-type beta propeller"/>
    <property type="match status" value="1"/>
</dbReference>
<dbReference type="PANTHER" id="PTHR47590">
    <property type="entry name" value="F-BOX/KELCH-REPEAT PROTEIN SKIP25"/>
    <property type="match status" value="1"/>
</dbReference>
<evidence type="ECO:0000313" key="1">
    <source>
        <dbReference type="EMBL" id="KZV21799.1"/>
    </source>
</evidence>
<evidence type="ECO:0008006" key="3">
    <source>
        <dbReference type="Google" id="ProtNLM"/>
    </source>
</evidence>
<dbReference type="EMBL" id="KV014877">
    <property type="protein sequence ID" value="KZV21799.1"/>
    <property type="molecule type" value="Genomic_DNA"/>
</dbReference>
<name>A0A2Z7AR10_9LAMI</name>
<dbReference type="AlphaFoldDB" id="A0A2Z7AR10"/>
<protein>
    <recommendedName>
        <fullName evidence="3">F-box/kelch-repeat protein SKIP25-like</fullName>
    </recommendedName>
</protein>
<sequence length="394" mass="44153">MNIDTESNYKNKDITNENDENLQINLQIKSVLLPGLPDHLAQHCLSTLQPSLLYSVCLSWRRLIYSSSFPPFLSLYAILCQTTSTRYPFIKSVQLDRCQCQPNSIAFFSFDPISSRWRALPTPPNNPPMCILRQHPSFISRILSIQSLTVSGNLVLIAATTHKLLPALTHPLLFNPLSGKWYYGPPFSTPRRWCVAGSINGGIYVASGIGSLYHGEVARSMERWDLSKKDVDWHWETRASFKDGRFSREAVEALGYRGKLCMVNIKGKAVKEGAVYDVEMNQWQEMPKGMLDGWNGPAAVDNDFMYVVDQENGTLSRYNANDDCWEELIEPSELLKSAEHLSAHKGKICAVSANGGKVIVADILAKPAKVWVVDPPQGMEIISVHILPRMSVPE</sequence>
<dbReference type="SUPFAM" id="SSF117281">
    <property type="entry name" value="Kelch motif"/>
    <property type="match status" value="1"/>
</dbReference>
<dbReference type="Proteomes" id="UP000250235">
    <property type="component" value="Unassembled WGS sequence"/>
</dbReference>
<evidence type="ECO:0000313" key="2">
    <source>
        <dbReference type="Proteomes" id="UP000250235"/>
    </source>
</evidence>
<accession>A0A2Z7AR10</accession>
<dbReference type="PANTHER" id="PTHR47590:SF7">
    <property type="entry name" value="OS06G0711700 PROTEIN"/>
    <property type="match status" value="1"/>
</dbReference>
<gene>
    <name evidence="1" type="ORF">F511_02957</name>
</gene>
<dbReference type="OrthoDB" id="1899182at2759"/>